<keyword evidence="2" id="KW-1185">Reference proteome</keyword>
<accession>A0A5N5I2P4</accession>
<sequence length="128" mass="14386">MKQPAYACSDTIGYLKVMLLGKPKLNESKEVQSKAQSSYNDEYSGVSSHSIENYKAEQLVGKSTGQLGYTQEAKFTSIEKYVDKFKESVYPNKIGSSSSKSNYDNNKNRFWKLVGVAFAIEEFPKKSI</sequence>
<comment type="caution">
    <text evidence="1">The sequence shown here is derived from an EMBL/GenBank/DDBJ whole genome shotgun (WGS) entry which is preliminary data.</text>
</comment>
<reference evidence="2" key="2">
    <citation type="submission" date="2019-10" db="EMBL/GenBank/DDBJ databases">
        <title>A de novo genome assembly of a pear dwarfing rootstock.</title>
        <authorList>
            <person name="Wang F."/>
            <person name="Wang J."/>
            <person name="Li S."/>
            <person name="Zhang Y."/>
            <person name="Fang M."/>
            <person name="Ma L."/>
            <person name="Zhao Y."/>
            <person name="Jiang S."/>
        </authorList>
    </citation>
    <scope>NUCLEOTIDE SEQUENCE [LARGE SCALE GENOMIC DNA]</scope>
</reference>
<protein>
    <submittedName>
        <fullName evidence="1">Uncharacterized protein</fullName>
    </submittedName>
</protein>
<organism evidence="1 2">
    <name type="scientific">Pyrus ussuriensis x Pyrus communis</name>
    <dbReference type="NCBI Taxonomy" id="2448454"/>
    <lineage>
        <taxon>Eukaryota</taxon>
        <taxon>Viridiplantae</taxon>
        <taxon>Streptophyta</taxon>
        <taxon>Embryophyta</taxon>
        <taxon>Tracheophyta</taxon>
        <taxon>Spermatophyta</taxon>
        <taxon>Magnoliopsida</taxon>
        <taxon>eudicotyledons</taxon>
        <taxon>Gunneridae</taxon>
        <taxon>Pentapetalae</taxon>
        <taxon>rosids</taxon>
        <taxon>fabids</taxon>
        <taxon>Rosales</taxon>
        <taxon>Rosaceae</taxon>
        <taxon>Amygdaloideae</taxon>
        <taxon>Maleae</taxon>
        <taxon>Pyrus</taxon>
    </lineage>
</organism>
<dbReference type="EMBL" id="SMOL01000120">
    <property type="protein sequence ID" value="KAB2632682.1"/>
    <property type="molecule type" value="Genomic_DNA"/>
</dbReference>
<evidence type="ECO:0000313" key="1">
    <source>
        <dbReference type="EMBL" id="KAB2632682.1"/>
    </source>
</evidence>
<proteinExistence type="predicted"/>
<dbReference type="OrthoDB" id="1144283at2759"/>
<reference evidence="1 2" key="3">
    <citation type="submission" date="2019-11" db="EMBL/GenBank/DDBJ databases">
        <title>A de novo genome assembly of a pear dwarfing rootstock.</title>
        <authorList>
            <person name="Wang F."/>
            <person name="Wang J."/>
            <person name="Li S."/>
            <person name="Zhang Y."/>
            <person name="Fang M."/>
            <person name="Ma L."/>
            <person name="Zhao Y."/>
            <person name="Jiang S."/>
        </authorList>
    </citation>
    <scope>NUCLEOTIDE SEQUENCE [LARGE SCALE GENOMIC DNA]</scope>
    <source>
        <strain evidence="1">S2</strain>
        <tissue evidence="1">Leaf</tissue>
    </source>
</reference>
<reference evidence="1 2" key="1">
    <citation type="submission" date="2019-09" db="EMBL/GenBank/DDBJ databases">
        <authorList>
            <person name="Ou C."/>
        </authorList>
    </citation>
    <scope>NUCLEOTIDE SEQUENCE [LARGE SCALE GENOMIC DNA]</scope>
    <source>
        <strain evidence="1">S2</strain>
        <tissue evidence="1">Leaf</tissue>
    </source>
</reference>
<name>A0A5N5I2P4_9ROSA</name>
<evidence type="ECO:0000313" key="2">
    <source>
        <dbReference type="Proteomes" id="UP000327157"/>
    </source>
</evidence>
<dbReference type="Proteomes" id="UP000327157">
    <property type="component" value="Chromosome 6"/>
</dbReference>
<dbReference type="AlphaFoldDB" id="A0A5N5I2P4"/>
<gene>
    <name evidence="1" type="ORF">D8674_028929</name>
</gene>